<evidence type="ECO:0000256" key="1">
    <source>
        <dbReference type="SAM" id="SignalP"/>
    </source>
</evidence>
<dbReference type="InterPro" id="IPR050344">
    <property type="entry name" value="Peptidase_M1_aminopeptidases"/>
</dbReference>
<evidence type="ECO:0000259" key="2">
    <source>
        <dbReference type="Pfam" id="PF01433"/>
    </source>
</evidence>
<gene>
    <name evidence="3" type="ORF">GCM10023184_12550</name>
</gene>
<evidence type="ECO:0000313" key="4">
    <source>
        <dbReference type="Proteomes" id="UP001501725"/>
    </source>
</evidence>
<comment type="caution">
    <text evidence="3">The sequence shown here is derived from an EMBL/GenBank/DDBJ whole genome shotgun (WGS) entry which is preliminary data.</text>
</comment>
<dbReference type="InterPro" id="IPR042097">
    <property type="entry name" value="Aminopeptidase_N-like_N_sf"/>
</dbReference>
<dbReference type="Gene3D" id="1.10.390.10">
    <property type="entry name" value="Neutral Protease Domain 2"/>
    <property type="match status" value="1"/>
</dbReference>
<dbReference type="PANTHER" id="PTHR11533">
    <property type="entry name" value="PROTEASE M1 ZINC METALLOPROTEASE"/>
    <property type="match status" value="1"/>
</dbReference>
<dbReference type="InterPro" id="IPR027268">
    <property type="entry name" value="Peptidase_M4/M1_CTD_sf"/>
</dbReference>
<dbReference type="Proteomes" id="UP001501725">
    <property type="component" value="Unassembled WGS sequence"/>
</dbReference>
<organism evidence="3 4">
    <name type="scientific">Flaviaesturariibacter amylovorans</name>
    <dbReference type="NCBI Taxonomy" id="1084520"/>
    <lineage>
        <taxon>Bacteria</taxon>
        <taxon>Pseudomonadati</taxon>
        <taxon>Bacteroidota</taxon>
        <taxon>Chitinophagia</taxon>
        <taxon>Chitinophagales</taxon>
        <taxon>Chitinophagaceae</taxon>
        <taxon>Flaviaestuariibacter</taxon>
    </lineage>
</organism>
<accession>A0ABP8GIW8</accession>
<dbReference type="PANTHER" id="PTHR11533:SF174">
    <property type="entry name" value="PUROMYCIN-SENSITIVE AMINOPEPTIDASE-RELATED"/>
    <property type="match status" value="1"/>
</dbReference>
<dbReference type="SUPFAM" id="SSF55486">
    <property type="entry name" value="Metalloproteases ('zincins'), catalytic domain"/>
    <property type="match status" value="1"/>
</dbReference>
<dbReference type="Gene3D" id="2.60.40.1730">
    <property type="entry name" value="tricorn interacting facor f3 domain"/>
    <property type="match status" value="1"/>
</dbReference>
<dbReference type="EMBL" id="BAABGY010000005">
    <property type="protein sequence ID" value="GAA4324871.1"/>
    <property type="molecule type" value="Genomic_DNA"/>
</dbReference>
<proteinExistence type="predicted"/>
<sequence length="578" mass="65350">MKQAPCLLLAAALLATATASAQPLQRKRNFTHQDTLRGTVNEHRAWWDVQRYDVSVTPDFTTRTVKGHVDLYFRTKTAPGSNFLQIDLQQPMQIDTAVLHPAMGANLPKPGGSKKADYRLVAVTGGDLLPDQTFRREGNAYFIAPGKLEANKTYRLRLSYSGVPRPAVNPPWDGGWIWKKDRQGNAWMSVACQGLGASVWYPCKDHQSDEPDLGASLSMTVPDTMRAIANGRPTGERSNADYKLRTYSWEVNSPINSYNIVPYIGKYVTFSDTLMGEGGKLDLNYWVLEANLEKAKKQFEQVKPMMRAFEYWFGAYPFYEDGFKLVESPHLGMEHQSAVAYGNQYKNGYLGMDRSGSGHGKDWDYIIVHESGHEWFANNITTKDIADMWVHEGFTTYSEALFIEYFKGKEAADAYVQGLRRNISNDRPIIGYYGVNQEGSGDMYDKGANMIHTIRTVINDDKLFREILRGMNKDFHHGTVTTQQVEQYISKKSGKDLSKIFDQYLRTTQIPELELKADGDKVKFRWVNCIDGFNMPVRLSNGQWIKPTTAEGKLKLEGANFDGVTVDKNFYIQVAKGS</sequence>
<dbReference type="CDD" id="cd09603">
    <property type="entry name" value="M1_APN_like"/>
    <property type="match status" value="1"/>
</dbReference>
<keyword evidence="4" id="KW-1185">Reference proteome</keyword>
<dbReference type="Pfam" id="PF01433">
    <property type="entry name" value="Peptidase_M1"/>
    <property type="match status" value="1"/>
</dbReference>
<dbReference type="RefSeq" id="WP_345254331.1">
    <property type="nucleotide sequence ID" value="NZ_BAABGY010000005.1"/>
</dbReference>
<keyword evidence="1" id="KW-0732">Signal</keyword>
<protein>
    <submittedName>
        <fullName evidence="3">M1 family metallopeptidase</fullName>
    </submittedName>
</protein>
<feature type="chain" id="PRO_5046534905" evidence="1">
    <location>
        <begin position="22"/>
        <end position="578"/>
    </location>
</feature>
<reference evidence="4" key="1">
    <citation type="journal article" date="2019" name="Int. J. Syst. Evol. Microbiol.">
        <title>The Global Catalogue of Microorganisms (GCM) 10K type strain sequencing project: providing services to taxonomists for standard genome sequencing and annotation.</title>
        <authorList>
            <consortium name="The Broad Institute Genomics Platform"/>
            <consortium name="The Broad Institute Genome Sequencing Center for Infectious Disease"/>
            <person name="Wu L."/>
            <person name="Ma J."/>
        </authorList>
    </citation>
    <scope>NUCLEOTIDE SEQUENCE [LARGE SCALE GENOMIC DNA]</scope>
    <source>
        <strain evidence="4">JCM 17919</strain>
    </source>
</reference>
<evidence type="ECO:0000313" key="3">
    <source>
        <dbReference type="EMBL" id="GAA4324871.1"/>
    </source>
</evidence>
<name>A0ABP8GIW8_9BACT</name>
<dbReference type="SUPFAM" id="SSF63737">
    <property type="entry name" value="Leukotriene A4 hydrolase N-terminal domain"/>
    <property type="match status" value="1"/>
</dbReference>
<dbReference type="InterPro" id="IPR014782">
    <property type="entry name" value="Peptidase_M1_dom"/>
</dbReference>
<feature type="domain" description="Peptidase M1 membrane alanine aminopeptidase" evidence="2">
    <location>
        <begin position="301"/>
        <end position="504"/>
    </location>
</feature>
<feature type="signal peptide" evidence="1">
    <location>
        <begin position="1"/>
        <end position="21"/>
    </location>
</feature>